<sequence>MGLFESKEVKRAKREVAIRMAQKKVAGFVAECRKMAGKYTELAKRALALDRQAQCDQYLMQRLQYEQQAKKWDAFLLRMEDLSMRGQMSNAMTGILEGIQSLNRELRAGVSVKSMTKAITELNVSKETLGQAELQLSSAMEQMDFDLHSEDDGMDYAIPVEMAQTINSLRSELLDEVAIQEMLEERHG</sequence>
<dbReference type="EMBL" id="JACADJ010000018">
    <property type="protein sequence ID" value="NWH04825.1"/>
    <property type="molecule type" value="Genomic_DNA"/>
</dbReference>
<protein>
    <recommendedName>
        <fullName evidence="3">SNF7 family protein</fullName>
    </recommendedName>
</protein>
<dbReference type="AlphaFoldDB" id="A0A850T733"/>
<keyword evidence="2" id="KW-1185">Reference proteome</keyword>
<name>A0A850T733_9BACT</name>
<evidence type="ECO:0008006" key="3">
    <source>
        <dbReference type="Google" id="ProtNLM"/>
    </source>
</evidence>
<gene>
    <name evidence="1" type="ORF">HXW94_07465</name>
</gene>
<evidence type="ECO:0000313" key="1">
    <source>
        <dbReference type="EMBL" id="NWH04825.1"/>
    </source>
</evidence>
<dbReference type="RefSeq" id="WP_178366277.1">
    <property type="nucleotide sequence ID" value="NZ_JACADJ010000018.1"/>
</dbReference>
<reference evidence="1 2" key="1">
    <citation type="submission" date="2020-06" db="EMBL/GenBank/DDBJ databases">
        <title>High-quality draft genome of sulfate reducer Desulfobacter latus type strain AcrS2 isolated from marine sediment.</title>
        <authorList>
            <person name="Hoppe M."/>
            <person name="Larsen C.K."/>
            <person name="Marshall I.P.G."/>
            <person name="Schramm A."/>
            <person name="Marietou A.G."/>
        </authorList>
    </citation>
    <scope>NUCLEOTIDE SEQUENCE [LARGE SCALE GENOMIC DNA]</scope>
    <source>
        <strain evidence="1 2">AcRS2</strain>
    </source>
</reference>
<organism evidence="1 2">
    <name type="scientific">Desulfobacter latus</name>
    <dbReference type="NCBI Taxonomy" id="2292"/>
    <lineage>
        <taxon>Bacteria</taxon>
        <taxon>Pseudomonadati</taxon>
        <taxon>Thermodesulfobacteriota</taxon>
        <taxon>Desulfobacteria</taxon>
        <taxon>Desulfobacterales</taxon>
        <taxon>Desulfobacteraceae</taxon>
        <taxon>Desulfobacter</taxon>
    </lineage>
</organism>
<evidence type="ECO:0000313" key="2">
    <source>
        <dbReference type="Proteomes" id="UP000553343"/>
    </source>
</evidence>
<dbReference type="Proteomes" id="UP000553343">
    <property type="component" value="Unassembled WGS sequence"/>
</dbReference>
<comment type="caution">
    <text evidence="1">The sequence shown here is derived from an EMBL/GenBank/DDBJ whole genome shotgun (WGS) entry which is preliminary data.</text>
</comment>
<proteinExistence type="predicted"/>
<accession>A0A850T733</accession>